<reference evidence="1 2" key="1">
    <citation type="journal article" date="2021" name="BMC Genomics">
        <title>Datura genome reveals duplications of psychoactive alkaloid biosynthetic genes and high mutation rate following tissue culture.</title>
        <authorList>
            <person name="Rajewski A."/>
            <person name="Carter-House D."/>
            <person name="Stajich J."/>
            <person name="Litt A."/>
        </authorList>
    </citation>
    <scope>NUCLEOTIDE SEQUENCE [LARGE SCALE GENOMIC DNA]</scope>
    <source>
        <strain evidence="1">AR-01</strain>
    </source>
</reference>
<name>A0ABS8VDQ9_DATST</name>
<organism evidence="1 2">
    <name type="scientific">Datura stramonium</name>
    <name type="common">Jimsonweed</name>
    <name type="synonym">Common thornapple</name>
    <dbReference type="NCBI Taxonomy" id="4076"/>
    <lineage>
        <taxon>Eukaryota</taxon>
        <taxon>Viridiplantae</taxon>
        <taxon>Streptophyta</taxon>
        <taxon>Embryophyta</taxon>
        <taxon>Tracheophyta</taxon>
        <taxon>Spermatophyta</taxon>
        <taxon>Magnoliopsida</taxon>
        <taxon>eudicotyledons</taxon>
        <taxon>Gunneridae</taxon>
        <taxon>Pentapetalae</taxon>
        <taxon>asterids</taxon>
        <taxon>lamiids</taxon>
        <taxon>Solanales</taxon>
        <taxon>Solanaceae</taxon>
        <taxon>Solanoideae</taxon>
        <taxon>Datureae</taxon>
        <taxon>Datura</taxon>
    </lineage>
</organism>
<gene>
    <name evidence="1" type="ORF">HAX54_032063</name>
</gene>
<keyword evidence="2" id="KW-1185">Reference proteome</keyword>
<evidence type="ECO:0000313" key="1">
    <source>
        <dbReference type="EMBL" id="MCD9644085.1"/>
    </source>
</evidence>
<evidence type="ECO:0000313" key="2">
    <source>
        <dbReference type="Proteomes" id="UP000823775"/>
    </source>
</evidence>
<protein>
    <submittedName>
        <fullName evidence="1">Uncharacterized protein</fullName>
    </submittedName>
</protein>
<comment type="caution">
    <text evidence="1">The sequence shown here is derived from an EMBL/GenBank/DDBJ whole genome shotgun (WGS) entry which is preliminary data.</text>
</comment>
<sequence>MRLTLFHLQSLQHWPDNSLFLSQYLEHLSADVVDLCLGHLFSLCTLDCLSTILGNLRVGNIFRRHARVSYSVNIPHYSFSLHLDCGKCILFAPEHRCSLRSLFPRASPFTHFSCTSFEYTLFKDDKESYASRSDLTVPYVVRCGFSSSSLGLQNHSQIACVLSARAC</sequence>
<proteinExistence type="predicted"/>
<dbReference type="EMBL" id="JACEIK010004072">
    <property type="protein sequence ID" value="MCD9644085.1"/>
    <property type="molecule type" value="Genomic_DNA"/>
</dbReference>
<accession>A0ABS8VDQ9</accession>
<dbReference type="Proteomes" id="UP000823775">
    <property type="component" value="Unassembled WGS sequence"/>
</dbReference>